<comment type="caution">
    <text evidence="1">The sequence shown here is derived from an EMBL/GenBank/DDBJ whole genome shotgun (WGS) entry which is preliminary data.</text>
</comment>
<dbReference type="EMBL" id="CAJVPV010056143">
    <property type="protein sequence ID" value="CAG8785321.1"/>
    <property type="molecule type" value="Genomic_DNA"/>
</dbReference>
<proteinExistence type="predicted"/>
<evidence type="ECO:0000313" key="1">
    <source>
        <dbReference type="EMBL" id="CAG8785321.1"/>
    </source>
</evidence>
<protein>
    <submittedName>
        <fullName evidence="1">7418_t:CDS:1</fullName>
    </submittedName>
</protein>
<dbReference type="AlphaFoldDB" id="A0A9N9P2X0"/>
<keyword evidence="2" id="KW-1185">Reference proteome</keyword>
<reference evidence="1" key="1">
    <citation type="submission" date="2021-06" db="EMBL/GenBank/DDBJ databases">
        <authorList>
            <person name="Kallberg Y."/>
            <person name="Tangrot J."/>
            <person name="Rosling A."/>
        </authorList>
    </citation>
    <scope>NUCLEOTIDE SEQUENCE</scope>
    <source>
        <strain evidence="1">CL551</strain>
    </source>
</reference>
<organism evidence="1 2">
    <name type="scientific">Acaulospora morrowiae</name>
    <dbReference type="NCBI Taxonomy" id="94023"/>
    <lineage>
        <taxon>Eukaryota</taxon>
        <taxon>Fungi</taxon>
        <taxon>Fungi incertae sedis</taxon>
        <taxon>Mucoromycota</taxon>
        <taxon>Glomeromycotina</taxon>
        <taxon>Glomeromycetes</taxon>
        <taxon>Diversisporales</taxon>
        <taxon>Acaulosporaceae</taxon>
        <taxon>Acaulospora</taxon>
    </lineage>
</organism>
<feature type="non-terminal residue" evidence="1">
    <location>
        <position position="108"/>
    </location>
</feature>
<evidence type="ECO:0000313" key="2">
    <source>
        <dbReference type="Proteomes" id="UP000789342"/>
    </source>
</evidence>
<feature type="non-terminal residue" evidence="1">
    <location>
        <position position="1"/>
    </location>
</feature>
<sequence length="108" mass="12477">YSLPYKVSPEMSIHPLFLPEILEQVKWCRSAIPLLWEKPFEADLKKCIKVVSLLVAILESNNSKTISRKKHQSNCKYSMTYDSTNNLRKVKTILRSTKNSSMSSHHNP</sequence>
<gene>
    <name evidence="1" type="ORF">AMORRO_LOCUS17665</name>
</gene>
<dbReference type="Proteomes" id="UP000789342">
    <property type="component" value="Unassembled WGS sequence"/>
</dbReference>
<name>A0A9N9P2X0_9GLOM</name>
<accession>A0A9N9P2X0</accession>